<dbReference type="RefSeq" id="WP_108608612.1">
    <property type="nucleotide sequence ID" value="NZ_BAAAVZ010000003.1"/>
</dbReference>
<protein>
    <recommendedName>
        <fullName evidence="3">Addiction module component</fullName>
    </recommendedName>
</protein>
<organism evidence="1 2">
    <name type="scientific">Aminobacter niigataensis</name>
    <dbReference type="NCBI Taxonomy" id="83265"/>
    <lineage>
        <taxon>Bacteria</taxon>
        <taxon>Pseudomonadati</taxon>
        <taxon>Pseudomonadota</taxon>
        <taxon>Alphaproteobacteria</taxon>
        <taxon>Hyphomicrobiales</taxon>
        <taxon>Phyllobacteriaceae</taxon>
        <taxon>Aminobacter</taxon>
    </lineage>
</organism>
<keyword evidence="2" id="KW-1185">Reference proteome</keyword>
<accession>A0ABR6L1F1</accession>
<evidence type="ECO:0000313" key="1">
    <source>
        <dbReference type="EMBL" id="MBB4650024.1"/>
    </source>
</evidence>
<reference evidence="1 2" key="1">
    <citation type="submission" date="2020-08" db="EMBL/GenBank/DDBJ databases">
        <title>Genomic Encyclopedia of Type Strains, Phase IV (KMG-IV): sequencing the most valuable type-strain genomes for metagenomic binning, comparative biology and taxonomic classification.</title>
        <authorList>
            <person name="Goeker M."/>
        </authorList>
    </citation>
    <scope>NUCLEOTIDE SEQUENCE [LARGE SCALE GENOMIC DNA]</scope>
    <source>
        <strain evidence="1 2">DSM 7050</strain>
    </source>
</reference>
<proteinExistence type="predicted"/>
<dbReference type="Proteomes" id="UP000539538">
    <property type="component" value="Unassembled WGS sequence"/>
</dbReference>
<dbReference type="EMBL" id="JACHOT010000001">
    <property type="protein sequence ID" value="MBB4650024.1"/>
    <property type="molecule type" value="Genomic_DNA"/>
</dbReference>
<gene>
    <name evidence="1" type="ORF">GGQ99_001746</name>
</gene>
<name>A0ABR6L1F1_9HYPH</name>
<evidence type="ECO:0000313" key="2">
    <source>
        <dbReference type="Proteomes" id="UP000539538"/>
    </source>
</evidence>
<comment type="caution">
    <text evidence="1">The sequence shown here is derived from an EMBL/GenBank/DDBJ whole genome shotgun (WGS) entry which is preliminary data.</text>
</comment>
<evidence type="ECO:0008006" key="3">
    <source>
        <dbReference type="Google" id="ProtNLM"/>
    </source>
</evidence>
<sequence>MTKLLEQALEAARKLSRDDQDEIARAIFELVGAGAVAPVLLTADERVAIERSRAAALRGEFASEKNVAAVWAKHGA</sequence>